<evidence type="ECO:0000313" key="2">
    <source>
        <dbReference type="Proteomes" id="UP000735302"/>
    </source>
</evidence>
<sequence length="96" mass="11349">MPERSPPVQNQNLSLSHVPDLSHEQANDSSLQLVVLLLEEFRLLLRMESFSGSFGRHHFIRKHSLYRCLGDVRCYQLPMTLPYLVIRDFGRHWLKF</sequence>
<accession>A0AAV4ANJ1</accession>
<protein>
    <submittedName>
        <fullName evidence="1">Uncharacterized protein</fullName>
    </submittedName>
</protein>
<dbReference type="Proteomes" id="UP000735302">
    <property type="component" value="Unassembled WGS sequence"/>
</dbReference>
<organism evidence="1 2">
    <name type="scientific">Plakobranchus ocellatus</name>
    <dbReference type="NCBI Taxonomy" id="259542"/>
    <lineage>
        <taxon>Eukaryota</taxon>
        <taxon>Metazoa</taxon>
        <taxon>Spiralia</taxon>
        <taxon>Lophotrochozoa</taxon>
        <taxon>Mollusca</taxon>
        <taxon>Gastropoda</taxon>
        <taxon>Heterobranchia</taxon>
        <taxon>Euthyneura</taxon>
        <taxon>Panpulmonata</taxon>
        <taxon>Sacoglossa</taxon>
        <taxon>Placobranchoidea</taxon>
        <taxon>Plakobranchidae</taxon>
        <taxon>Plakobranchus</taxon>
    </lineage>
</organism>
<dbReference type="AlphaFoldDB" id="A0AAV4ANJ1"/>
<gene>
    <name evidence="1" type="ORF">PoB_003534700</name>
</gene>
<comment type="caution">
    <text evidence="1">The sequence shown here is derived from an EMBL/GenBank/DDBJ whole genome shotgun (WGS) entry which is preliminary data.</text>
</comment>
<proteinExistence type="predicted"/>
<dbReference type="EMBL" id="BLXT01004001">
    <property type="protein sequence ID" value="GFO08842.1"/>
    <property type="molecule type" value="Genomic_DNA"/>
</dbReference>
<keyword evidence="2" id="KW-1185">Reference proteome</keyword>
<name>A0AAV4ANJ1_9GAST</name>
<evidence type="ECO:0000313" key="1">
    <source>
        <dbReference type="EMBL" id="GFO08842.1"/>
    </source>
</evidence>
<reference evidence="1 2" key="1">
    <citation type="journal article" date="2021" name="Elife">
        <title>Chloroplast acquisition without the gene transfer in kleptoplastic sea slugs, Plakobranchus ocellatus.</title>
        <authorList>
            <person name="Maeda T."/>
            <person name="Takahashi S."/>
            <person name="Yoshida T."/>
            <person name="Shimamura S."/>
            <person name="Takaki Y."/>
            <person name="Nagai Y."/>
            <person name="Toyoda A."/>
            <person name="Suzuki Y."/>
            <person name="Arimoto A."/>
            <person name="Ishii H."/>
            <person name="Satoh N."/>
            <person name="Nishiyama T."/>
            <person name="Hasebe M."/>
            <person name="Maruyama T."/>
            <person name="Minagawa J."/>
            <person name="Obokata J."/>
            <person name="Shigenobu S."/>
        </authorList>
    </citation>
    <scope>NUCLEOTIDE SEQUENCE [LARGE SCALE GENOMIC DNA]</scope>
</reference>